<evidence type="ECO:0000256" key="1">
    <source>
        <dbReference type="PROSITE-ProRule" id="PRU00409"/>
    </source>
</evidence>
<dbReference type="Pfam" id="PF08443">
    <property type="entry name" value="RimK"/>
    <property type="match status" value="1"/>
</dbReference>
<protein>
    <recommendedName>
        <fullName evidence="2">ATP-grasp domain-containing protein</fullName>
    </recommendedName>
</protein>
<dbReference type="InterPro" id="IPR011761">
    <property type="entry name" value="ATP-grasp"/>
</dbReference>
<dbReference type="PROSITE" id="PS50975">
    <property type="entry name" value="ATP_GRASP"/>
    <property type="match status" value="1"/>
</dbReference>
<proteinExistence type="predicted"/>
<dbReference type="GO" id="GO:0005737">
    <property type="term" value="C:cytoplasm"/>
    <property type="evidence" value="ECO:0007669"/>
    <property type="project" value="TreeGrafter"/>
</dbReference>
<dbReference type="AlphaFoldDB" id="A0A391NZQ1"/>
<dbReference type="PANTHER" id="PTHR21621:SF0">
    <property type="entry name" value="BETA-CITRYLGLUTAMATE SYNTHASE B-RELATED"/>
    <property type="match status" value="1"/>
</dbReference>
<sequence length="310" mass="35718">MRKKHGWLIYQEEEIVRNQFSIRVMCENAERLEIPLEVKTWQWWKAWKNDSWEASEENADCKVRELPGYVINRSRDTCLAEWFEEKGIRVFNSSSVTRIANDKEQTLEFAESLEIPTLEWKDGESLYASDMSGTEAKTGEKTKEAKDVKDVLQGSVTFPLVAKSCGGHGGTEVFWVENATELSKVKRLLDGKKWMIQRPASELGKDVRVYAIGNRIVQAMLRVSETDFRSNFCLGGQAEPYELGAEEQYMVQKILEELKTDYVGIDFLFDQGKMVLNEIEDAVGARMLYSGTDLDILKNYMEYIKKELIE</sequence>
<dbReference type="Gene3D" id="3.30.470.20">
    <property type="entry name" value="ATP-grasp fold, B domain"/>
    <property type="match status" value="1"/>
</dbReference>
<dbReference type="RefSeq" id="WP_119297622.1">
    <property type="nucleotide sequence ID" value="NZ_BHGK01000001.1"/>
</dbReference>
<keyword evidence="1" id="KW-0547">Nucleotide-binding</keyword>
<keyword evidence="1" id="KW-0067">ATP-binding</keyword>
<reference evidence="4" key="1">
    <citation type="submission" date="2018-09" db="EMBL/GenBank/DDBJ databases">
        <title>Draft Genome Sequence of Mediterraneibacter sp. KCTC 15684.</title>
        <authorList>
            <person name="Kim J.S."/>
            <person name="Han K.I."/>
            <person name="Suh M.K."/>
            <person name="Lee K.C."/>
            <person name="Eom M.K."/>
            <person name="Lee J.H."/>
            <person name="Park S.H."/>
            <person name="Kang S.W."/>
            <person name="Park J.E."/>
            <person name="Oh B.S."/>
            <person name="Yu S.Y."/>
            <person name="Choi S.H."/>
            <person name="Lee D.H."/>
            <person name="Yoon H."/>
            <person name="Kim B."/>
            <person name="Yang S.J."/>
            <person name="Lee J.S."/>
        </authorList>
    </citation>
    <scope>NUCLEOTIDE SEQUENCE [LARGE SCALE GENOMIC DNA]</scope>
    <source>
        <strain evidence="4">KCTC 15684</strain>
    </source>
</reference>
<gene>
    <name evidence="3" type="ORF">KGMB01110_07830</name>
</gene>
<evidence type="ECO:0000313" key="4">
    <source>
        <dbReference type="Proteomes" id="UP000265643"/>
    </source>
</evidence>
<feature type="domain" description="ATP-grasp" evidence="2">
    <location>
        <begin position="123"/>
        <end position="305"/>
    </location>
</feature>
<evidence type="ECO:0000259" key="2">
    <source>
        <dbReference type="PROSITE" id="PS50975"/>
    </source>
</evidence>
<dbReference type="GO" id="GO:0046872">
    <property type="term" value="F:metal ion binding"/>
    <property type="evidence" value="ECO:0007669"/>
    <property type="project" value="InterPro"/>
</dbReference>
<dbReference type="Proteomes" id="UP000265643">
    <property type="component" value="Unassembled WGS sequence"/>
</dbReference>
<name>A0A391NZQ1_9FIRM</name>
<dbReference type="GO" id="GO:0009432">
    <property type="term" value="P:SOS response"/>
    <property type="evidence" value="ECO:0007669"/>
    <property type="project" value="TreeGrafter"/>
</dbReference>
<dbReference type="EMBL" id="BHGK01000001">
    <property type="protein sequence ID" value="GCA66347.1"/>
    <property type="molecule type" value="Genomic_DNA"/>
</dbReference>
<organism evidence="3 4">
    <name type="scientific">Mediterraneibacter butyricigenes</name>
    <dbReference type="NCBI Taxonomy" id="2316025"/>
    <lineage>
        <taxon>Bacteria</taxon>
        <taxon>Bacillati</taxon>
        <taxon>Bacillota</taxon>
        <taxon>Clostridia</taxon>
        <taxon>Lachnospirales</taxon>
        <taxon>Lachnospiraceae</taxon>
        <taxon>Mediterraneibacter</taxon>
    </lineage>
</organism>
<evidence type="ECO:0000313" key="3">
    <source>
        <dbReference type="EMBL" id="GCA66347.1"/>
    </source>
</evidence>
<accession>A0A391NZQ1</accession>
<dbReference type="SUPFAM" id="SSF56059">
    <property type="entry name" value="Glutathione synthetase ATP-binding domain-like"/>
    <property type="match status" value="1"/>
</dbReference>
<dbReference type="GO" id="GO:0018169">
    <property type="term" value="F:ribosomal S6-glutamic acid ligase activity"/>
    <property type="evidence" value="ECO:0007669"/>
    <property type="project" value="TreeGrafter"/>
</dbReference>
<dbReference type="InterPro" id="IPR013651">
    <property type="entry name" value="ATP-grasp_RimK-type"/>
</dbReference>
<dbReference type="GO" id="GO:0005524">
    <property type="term" value="F:ATP binding"/>
    <property type="evidence" value="ECO:0007669"/>
    <property type="project" value="UniProtKB-UniRule"/>
</dbReference>
<dbReference type="PANTHER" id="PTHR21621">
    <property type="entry name" value="RIBOSOMAL PROTEIN S6 MODIFICATION PROTEIN"/>
    <property type="match status" value="1"/>
</dbReference>
<comment type="caution">
    <text evidence="3">The sequence shown here is derived from an EMBL/GenBank/DDBJ whole genome shotgun (WGS) entry which is preliminary data.</text>
</comment>
<keyword evidence="4" id="KW-1185">Reference proteome</keyword>